<name>A0A1M5ZKQ8_9FIRM</name>
<dbReference type="Proteomes" id="UP000183995">
    <property type="component" value="Unassembled WGS sequence"/>
</dbReference>
<dbReference type="RefSeq" id="WP_073083336.1">
    <property type="nucleotide sequence ID" value="NZ_FQXV01000027.1"/>
</dbReference>
<gene>
    <name evidence="1" type="ORF">SAMN02745823_03863</name>
</gene>
<dbReference type="AlphaFoldDB" id="A0A1M5ZKQ8"/>
<reference evidence="1 2" key="1">
    <citation type="submission" date="2016-11" db="EMBL/GenBank/DDBJ databases">
        <authorList>
            <person name="Jaros S."/>
            <person name="Januszkiewicz K."/>
            <person name="Wedrychowicz H."/>
        </authorList>
    </citation>
    <scope>NUCLEOTIDE SEQUENCE [LARGE SCALE GENOMIC DNA]</scope>
    <source>
        <strain evidence="1 2">DSM 10068</strain>
    </source>
</reference>
<evidence type="ECO:0000313" key="2">
    <source>
        <dbReference type="Proteomes" id="UP000183995"/>
    </source>
</evidence>
<evidence type="ECO:0000313" key="1">
    <source>
        <dbReference type="EMBL" id="SHI24754.1"/>
    </source>
</evidence>
<sequence>MSEITSVKYDRTGGLATKIKTAIKERAKNAQINFEEIDAIIAMNVRGEACIDYPTTVVKIKSDYDFDIYWMIQTAFKYGYARGHKSKKAE</sequence>
<organism evidence="1 2">
    <name type="scientific">Sporobacter termitidis DSM 10068</name>
    <dbReference type="NCBI Taxonomy" id="1123282"/>
    <lineage>
        <taxon>Bacteria</taxon>
        <taxon>Bacillati</taxon>
        <taxon>Bacillota</taxon>
        <taxon>Clostridia</taxon>
        <taxon>Eubacteriales</taxon>
        <taxon>Oscillospiraceae</taxon>
        <taxon>Sporobacter</taxon>
    </lineage>
</organism>
<dbReference type="EMBL" id="FQXV01000027">
    <property type="protein sequence ID" value="SHI24754.1"/>
    <property type="molecule type" value="Genomic_DNA"/>
</dbReference>
<keyword evidence="2" id="KW-1185">Reference proteome</keyword>
<accession>A0A1M5ZKQ8</accession>
<protein>
    <submittedName>
        <fullName evidence="1">Uncharacterized protein</fullName>
    </submittedName>
</protein>
<proteinExistence type="predicted"/>